<dbReference type="AlphaFoldDB" id="A0A934IGE2"/>
<dbReference type="InterPro" id="IPR009922">
    <property type="entry name" value="DUF1457"/>
</dbReference>
<dbReference type="RefSeq" id="WP_198916113.1">
    <property type="nucleotide sequence ID" value="NZ_JAEKPD010000008.1"/>
</dbReference>
<dbReference type="Proteomes" id="UP000642488">
    <property type="component" value="Unassembled WGS sequence"/>
</dbReference>
<protein>
    <submittedName>
        <fullName evidence="2">PAS domain-containing protein</fullName>
    </submittedName>
</protein>
<dbReference type="Pfam" id="PF07310">
    <property type="entry name" value="PAS_5"/>
    <property type="match status" value="1"/>
</dbReference>
<comment type="caution">
    <text evidence="2">The sequence shown here is derived from an EMBL/GenBank/DDBJ whole genome shotgun (WGS) entry which is preliminary data.</text>
</comment>
<reference evidence="2" key="1">
    <citation type="submission" date="2020-12" db="EMBL/GenBank/DDBJ databases">
        <title>Bacterial taxonomy.</title>
        <authorList>
            <person name="Pan X."/>
        </authorList>
    </citation>
    <scope>NUCLEOTIDE SEQUENCE</scope>
    <source>
        <strain evidence="2">KCTC 52957</strain>
    </source>
</reference>
<organism evidence="2 3">
    <name type="scientific">Palleronia pontilimi</name>
    <dbReference type="NCBI Taxonomy" id="1964209"/>
    <lineage>
        <taxon>Bacteria</taxon>
        <taxon>Pseudomonadati</taxon>
        <taxon>Pseudomonadota</taxon>
        <taxon>Alphaproteobacteria</taxon>
        <taxon>Rhodobacterales</taxon>
        <taxon>Roseobacteraceae</taxon>
        <taxon>Palleronia</taxon>
    </lineage>
</organism>
<dbReference type="EMBL" id="JAEKPD010000008">
    <property type="protein sequence ID" value="MBJ3762940.1"/>
    <property type="molecule type" value="Genomic_DNA"/>
</dbReference>
<gene>
    <name evidence="2" type="ORF">ILP92_09315</name>
</gene>
<name>A0A934IGE2_9RHOB</name>
<sequence length="229" mass="25391">MFGYTPDHGKDDKIVALNSRRPKADGIDCFHALETYWTALSAGRIMPYRDEVDPRGLEQTLDQTFLLERIAPGMARFRLAGQQVSSLLGMDLRGMPFSALFTPGARDELKDSLSAIFDEPARVELVLQSRRQGLRGRLAARMLLLPLRDRAGEVSRVIGCMSAGGKDVRAPQRFDLVGQDRRTLLGYGSRPDFGPATPGPDFTAADAARDRLRDRDRMRGKLTVISNDA</sequence>
<proteinExistence type="predicted"/>
<evidence type="ECO:0000256" key="1">
    <source>
        <dbReference type="SAM" id="MobiDB-lite"/>
    </source>
</evidence>
<keyword evidence="3" id="KW-1185">Reference proteome</keyword>
<evidence type="ECO:0000313" key="3">
    <source>
        <dbReference type="Proteomes" id="UP000642488"/>
    </source>
</evidence>
<accession>A0A934IGE2</accession>
<evidence type="ECO:0000313" key="2">
    <source>
        <dbReference type="EMBL" id="MBJ3762940.1"/>
    </source>
</evidence>
<feature type="region of interest" description="Disordered" evidence="1">
    <location>
        <begin position="187"/>
        <end position="206"/>
    </location>
</feature>